<accession>A0A7Y9B1H6</accession>
<comment type="subunit">
    <text evidence="2">Homodimer.</text>
</comment>
<keyword evidence="2" id="KW-0479">Metal-binding</keyword>
<evidence type="ECO:0000313" key="3">
    <source>
        <dbReference type="EMBL" id="NWO23840.1"/>
    </source>
</evidence>
<feature type="binding site" evidence="2">
    <location>
        <begin position="61"/>
        <end position="63"/>
    </location>
    <ligand>
        <name>substrate</name>
    </ligand>
</feature>
<dbReference type="HAMAP" id="MF_01139">
    <property type="entry name" value="ISPT"/>
    <property type="match status" value="1"/>
</dbReference>
<dbReference type="InterPro" id="IPR018520">
    <property type="entry name" value="UPP_synth-like_CS"/>
</dbReference>
<feature type="binding site" evidence="2">
    <location>
        <position position="29"/>
    </location>
    <ligand>
        <name>substrate</name>
    </ligand>
</feature>
<dbReference type="InterPro" id="IPR001441">
    <property type="entry name" value="UPP_synth-like"/>
</dbReference>
<dbReference type="PROSITE" id="PS01066">
    <property type="entry name" value="UPP_SYNTHASE"/>
    <property type="match status" value="1"/>
</dbReference>
<dbReference type="NCBIfam" id="TIGR00055">
    <property type="entry name" value="uppS"/>
    <property type="match status" value="1"/>
</dbReference>
<keyword evidence="2" id="KW-0460">Magnesium</keyword>
<feature type="binding site" evidence="2">
    <location>
        <position position="67"/>
    </location>
    <ligand>
        <name>substrate</name>
    </ligand>
</feature>
<sequence length="247" mass="28101">MSEINKMPAHVAVIMDGNGRWARGKNRPRLFGHNAGMQAMKKIVIAASNMGIKYLTVYAFSTENWKRSTEEVSGIFKLIIKYVDSELKELIENNVHINILGNYNMLPVDSIEAIDKLVDKTKANDGLVFNIALNYGGRDEIVHAINEIIIDREAMADQGVSVDVTEDEVSSHLYTGVLHNDIPDPDLIIRTSGEERLSNFLIWQSAYSEMMFTDTLWPDYSPEEFAEMIGEFSHRKRRFGGREKEDR</sequence>
<feature type="active site" description="Proton acceptor" evidence="2">
    <location>
        <position position="64"/>
    </location>
</feature>
<dbReference type="SUPFAM" id="SSF64005">
    <property type="entry name" value="Undecaprenyl diphosphate synthase"/>
    <property type="match status" value="1"/>
</dbReference>
<dbReference type="Proteomes" id="UP000526307">
    <property type="component" value="Unassembled WGS sequence"/>
</dbReference>
<dbReference type="GO" id="GO:0016094">
    <property type="term" value="P:polyprenol biosynthetic process"/>
    <property type="evidence" value="ECO:0007669"/>
    <property type="project" value="TreeGrafter"/>
</dbReference>
<feature type="binding site" evidence="2">
    <location>
        <position position="209"/>
    </location>
    <ligand>
        <name>Mg(2+)</name>
        <dbReference type="ChEBI" id="CHEBI:18420"/>
    </ligand>
</feature>
<feature type="binding site" evidence="2">
    <location>
        <begin position="196"/>
        <end position="198"/>
    </location>
    <ligand>
        <name>substrate</name>
    </ligand>
</feature>
<reference evidence="3 4" key="1">
    <citation type="submission" date="2020-06" db="EMBL/GenBank/DDBJ databases">
        <title>Mogibacterium timidum strain W9173 genomic sequence.</title>
        <authorList>
            <person name="Wade W.G."/>
            <person name="Johnston C.D."/>
            <person name="Chen T."/>
            <person name="Dewhirst F.E."/>
        </authorList>
    </citation>
    <scope>NUCLEOTIDE SEQUENCE [LARGE SCALE GENOMIC DNA]</scope>
    <source>
        <strain evidence="3 4">W9173</strain>
    </source>
</reference>
<dbReference type="Gene3D" id="3.40.1180.10">
    <property type="entry name" value="Decaprenyl diphosphate synthase-like"/>
    <property type="match status" value="1"/>
</dbReference>
<comment type="caution">
    <text evidence="3">The sequence shown here is derived from an EMBL/GenBank/DDBJ whole genome shotgun (WGS) entry which is preliminary data.</text>
</comment>
<name>A0A7Y9B1H6_9FIRM</name>
<comment type="cofactor">
    <cofactor evidence="2">
        <name>Mg(2+)</name>
        <dbReference type="ChEBI" id="CHEBI:18420"/>
    </cofactor>
    <text evidence="2">Binds 2 magnesium ions per subunit.</text>
</comment>
<protein>
    <recommendedName>
        <fullName evidence="2">Isoprenyl transferase</fullName>
        <ecNumber evidence="2">2.5.1.-</ecNumber>
    </recommendedName>
</protein>
<comment type="function">
    <text evidence="2">Catalyzes the condensation of isopentenyl diphosphate (IPP) with allylic pyrophosphates generating different type of terpenoids.</text>
</comment>
<dbReference type="CDD" id="cd00475">
    <property type="entry name" value="Cis_IPPS"/>
    <property type="match status" value="1"/>
</dbReference>
<feature type="binding site" evidence="2">
    <location>
        <position position="65"/>
    </location>
    <ligand>
        <name>substrate</name>
    </ligand>
</feature>
<feature type="binding site" evidence="2">
    <location>
        <position position="16"/>
    </location>
    <ligand>
        <name>Mg(2+)</name>
        <dbReference type="ChEBI" id="CHEBI:18420"/>
    </ligand>
</feature>
<feature type="binding site" evidence="2">
    <location>
        <position position="190"/>
    </location>
    <ligand>
        <name>substrate</name>
    </ligand>
</feature>
<dbReference type="GO" id="GO:0000287">
    <property type="term" value="F:magnesium ion binding"/>
    <property type="evidence" value="ECO:0007669"/>
    <property type="project" value="UniProtKB-UniRule"/>
</dbReference>
<organism evidence="3 4">
    <name type="scientific">Mogibacterium timidum</name>
    <dbReference type="NCBI Taxonomy" id="35519"/>
    <lineage>
        <taxon>Bacteria</taxon>
        <taxon>Bacillati</taxon>
        <taxon>Bacillota</taxon>
        <taxon>Clostridia</taxon>
        <taxon>Peptostreptococcales</taxon>
        <taxon>Anaerovoracaceae</taxon>
        <taxon>Mogibacterium</taxon>
    </lineage>
</organism>
<evidence type="ECO:0000313" key="4">
    <source>
        <dbReference type="Proteomes" id="UP000526307"/>
    </source>
</evidence>
<dbReference type="NCBIfam" id="NF011405">
    <property type="entry name" value="PRK14830.1"/>
    <property type="match status" value="1"/>
</dbReference>
<feature type="binding site" evidence="2">
    <location>
        <begin position="17"/>
        <end position="20"/>
    </location>
    <ligand>
        <name>substrate</name>
    </ligand>
</feature>
<dbReference type="PANTHER" id="PTHR10291">
    <property type="entry name" value="DEHYDRODOLICHYL DIPHOSPHATE SYNTHASE FAMILY MEMBER"/>
    <property type="match status" value="1"/>
</dbReference>
<dbReference type="InterPro" id="IPR036424">
    <property type="entry name" value="UPP_synth-like_sf"/>
</dbReference>
<dbReference type="PANTHER" id="PTHR10291:SF0">
    <property type="entry name" value="DEHYDRODOLICHYL DIPHOSPHATE SYNTHASE 2"/>
    <property type="match status" value="1"/>
</dbReference>
<evidence type="ECO:0000256" key="1">
    <source>
        <dbReference type="ARBA" id="ARBA00022679"/>
    </source>
</evidence>
<dbReference type="RefSeq" id="WP_009644768.1">
    <property type="nucleotide sequence ID" value="NZ_JABXYR010000002.1"/>
</dbReference>
<evidence type="ECO:0000256" key="2">
    <source>
        <dbReference type="HAMAP-Rule" id="MF_01139"/>
    </source>
</evidence>
<feature type="binding site" evidence="2">
    <location>
        <position position="21"/>
    </location>
    <ligand>
        <name>substrate</name>
    </ligand>
</feature>
<feature type="active site" evidence="2">
    <location>
        <position position="16"/>
    </location>
</feature>
<dbReference type="EC" id="2.5.1.-" evidence="2"/>
<feature type="binding site" evidence="2">
    <location>
        <position position="33"/>
    </location>
    <ligand>
        <name>substrate</name>
    </ligand>
</feature>
<dbReference type="EMBL" id="JABXYR010000002">
    <property type="protein sequence ID" value="NWO23840.1"/>
    <property type="molecule type" value="Genomic_DNA"/>
</dbReference>
<gene>
    <name evidence="3" type="ORF">HW270_07145</name>
</gene>
<proteinExistence type="inferred from homology"/>
<keyword evidence="4" id="KW-1185">Reference proteome</keyword>
<dbReference type="FunFam" id="3.40.1180.10:FF:000001">
    <property type="entry name" value="(2E,6E)-farnesyl-diphosphate-specific ditrans,polycis-undecaprenyl-diphosphate synthase"/>
    <property type="match status" value="1"/>
</dbReference>
<keyword evidence="1 2" id="KW-0808">Transferase</keyword>
<dbReference type="AlphaFoldDB" id="A0A7Y9B1H6"/>
<comment type="similarity">
    <text evidence="2">Belongs to the UPP synthase family.</text>
</comment>
<dbReference type="GO" id="GO:0045547">
    <property type="term" value="F:ditrans,polycis-polyprenyl diphosphate synthase [(2E,6E)-farnesyl diphosphate specific] activity"/>
    <property type="evidence" value="ECO:0007669"/>
    <property type="project" value="TreeGrafter"/>
</dbReference>
<dbReference type="Pfam" id="PF01255">
    <property type="entry name" value="Prenyltransf"/>
    <property type="match status" value="1"/>
</dbReference>